<dbReference type="RefSeq" id="XP_018011854.2">
    <property type="nucleotide sequence ID" value="XM_018156365.2"/>
</dbReference>
<feature type="region of interest" description="Disordered" evidence="1">
    <location>
        <begin position="487"/>
        <end position="525"/>
    </location>
</feature>
<dbReference type="OrthoDB" id="7699631at2759"/>
<keyword evidence="3" id="KW-1185">Reference proteome</keyword>
<dbReference type="KEGG" id="hazt:108669082"/>
<protein>
    <submittedName>
        <fullName evidence="4">Uncharacterized protein LOC108669082</fullName>
    </submittedName>
</protein>
<proteinExistence type="predicted"/>
<evidence type="ECO:0000256" key="2">
    <source>
        <dbReference type="SAM" id="SignalP"/>
    </source>
</evidence>
<feature type="chain" id="PRO_5037768858" evidence="2">
    <location>
        <begin position="25"/>
        <end position="609"/>
    </location>
</feature>
<evidence type="ECO:0000256" key="1">
    <source>
        <dbReference type="SAM" id="MobiDB-lite"/>
    </source>
</evidence>
<evidence type="ECO:0000313" key="4">
    <source>
        <dbReference type="RefSeq" id="XP_018011854.2"/>
    </source>
</evidence>
<accession>A0A8B7NE20</accession>
<gene>
    <name evidence="4" type="primary">LOC108669082</name>
</gene>
<reference evidence="4" key="1">
    <citation type="submission" date="2025-08" db="UniProtKB">
        <authorList>
            <consortium name="RefSeq"/>
        </authorList>
    </citation>
    <scope>IDENTIFICATION</scope>
    <source>
        <tissue evidence="4">Whole organism</tissue>
    </source>
</reference>
<sequence>MRLVAGIYLLLTIGLLDVLPTAKSFRLGLYLGGRPPFQLGAPGNGISPPLVPNLSPIPNHHPSFYPHFHPDLPFYATHPPHPHHGSSTVSPCHSPQFQVLTNFYGDYFQKGVICSTGGYSSPSGGQGFFNVRDEVKPGEDLGLRSDVLKSYTDDAGAPFDTRGEGGLCLKVPDVCSMFDPKKERNARFTSDTTSDVWSRMRDNLNNIYTYITRRSSPATPSSSELSSPLFSLLSSSSFQSQPRDPQLFSPHPRDPGTPFPHPKDHFSVAPEQWAALRHNDSVAAESCHGDGCLAGVPHSTRFSGFPSLDGYPYPSRGVVVCEESEGVAYPLVGMSATTGKPVRLLQHHPLITQPVFFTRCVTPRTHLVSGRCRQKFLPVAFLIDEAYTNHHVHPRYNRRSGLENHTLIEDRDDRLLNGTDPIGTFKTESRIVNERLKKDKVARRGRILDETKSGNNSETGLADRTFAVDYMNNKSLRDHTKGSGETFIAFQDSDGGSLDKSSNNTRKVRSALPQPRQDHSTKVASAEAKPRFSLSFIDNLFSGNKHKPNYLQPPYAGYLPGHDLHDYKQAYIMVESGCQVIIDVPLVRRGDGQLESQRDSLGQGPTDSP</sequence>
<feature type="region of interest" description="Disordered" evidence="1">
    <location>
        <begin position="235"/>
        <end position="261"/>
    </location>
</feature>
<dbReference type="AlphaFoldDB" id="A0A8B7NE20"/>
<name>A0A8B7NE20_HYAAZ</name>
<dbReference type="GeneID" id="108669082"/>
<feature type="signal peptide" evidence="2">
    <location>
        <begin position="1"/>
        <end position="24"/>
    </location>
</feature>
<keyword evidence="2" id="KW-0732">Signal</keyword>
<organism evidence="3 4">
    <name type="scientific">Hyalella azteca</name>
    <name type="common">Amphipod</name>
    <dbReference type="NCBI Taxonomy" id="294128"/>
    <lineage>
        <taxon>Eukaryota</taxon>
        <taxon>Metazoa</taxon>
        <taxon>Ecdysozoa</taxon>
        <taxon>Arthropoda</taxon>
        <taxon>Crustacea</taxon>
        <taxon>Multicrustacea</taxon>
        <taxon>Malacostraca</taxon>
        <taxon>Eumalacostraca</taxon>
        <taxon>Peracarida</taxon>
        <taxon>Amphipoda</taxon>
        <taxon>Senticaudata</taxon>
        <taxon>Talitrida</taxon>
        <taxon>Talitroidea</taxon>
        <taxon>Hyalellidae</taxon>
        <taxon>Hyalella</taxon>
    </lineage>
</organism>
<evidence type="ECO:0000313" key="3">
    <source>
        <dbReference type="Proteomes" id="UP000694843"/>
    </source>
</evidence>
<dbReference type="Proteomes" id="UP000694843">
    <property type="component" value="Unplaced"/>
</dbReference>